<dbReference type="EC" id="6.2.1.44" evidence="4"/>
<dbReference type="EMBL" id="WTUW01000009">
    <property type="protein sequence ID" value="MZR32368.1"/>
    <property type="molecule type" value="Genomic_DNA"/>
</dbReference>
<comment type="similarity">
    <text evidence="1">Belongs to the ATP-dependent AMP-binding enzyme family.</text>
</comment>
<sequence length="516" mass="57202">MRVIDYFDRGVALDPERICLKDSSISRNYAEVQERNYRIANALIRLGVKPQVKGAVFSSNAVPAFECCLGMLRAGIVWVPLNAKNEVKENAYILDNCDVEILFYHSEFEEKAGEFAKLCPKIQHLICIDKSGGRGVYLEDWIEGEESTDPDIASDQDTLASIFSSGGTTGLPKGVLWTNRIWDAMITAFYTTMPMKKSPVHLVVAPMSHAAGVLAILSMANGGTQVILPQFDAEMVAKTIDSEGVTHLFLPPTAIYMLLAYSDVKKFDYSSLEHFIYAAAPMSVDKLKECLDIFGPVMSQSFGQAEAPMFCTYLSPQDHLVIGSNTKEKRLASCGRQTLQTRVRIMDDEGNLLPPNERGEIVVQGNLVMTGYYKNPEATEEVSTFGWHHTGDIGYLDEDGYVYIVDRKKDMIITGGFNVYPSEIEQVIWGHPSVQDCAVIGAPDEKWGEAVKAVIELKPGCSLEGEEIISLCKKTLGSVKAPKSVEIWKSLPRTPVGKVRKKDIRASFWTNNERAI</sequence>
<dbReference type="Proteomes" id="UP000476030">
    <property type="component" value="Unassembled WGS sequence"/>
</dbReference>
<dbReference type="PANTHER" id="PTHR43767">
    <property type="entry name" value="LONG-CHAIN-FATTY-ACID--COA LIGASE"/>
    <property type="match status" value="1"/>
</dbReference>
<dbReference type="Gene3D" id="3.30.300.30">
    <property type="match status" value="1"/>
</dbReference>
<evidence type="ECO:0000259" key="6">
    <source>
        <dbReference type="Pfam" id="PF00501"/>
    </source>
</evidence>
<dbReference type="InterPro" id="IPR042099">
    <property type="entry name" value="ANL_N_sf"/>
</dbReference>
<dbReference type="Pfam" id="PF13193">
    <property type="entry name" value="AMP-binding_C"/>
    <property type="match status" value="1"/>
</dbReference>
<keyword evidence="2" id="KW-0436">Ligase</keyword>
<evidence type="ECO:0000256" key="4">
    <source>
        <dbReference type="ARBA" id="ARBA00066616"/>
    </source>
</evidence>
<evidence type="ECO:0000256" key="2">
    <source>
        <dbReference type="ARBA" id="ARBA00022598"/>
    </source>
</evidence>
<dbReference type="InterPro" id="IPR000873">
    <property type="entry name" value="AMP-dep_synth/lig_dom"/>
</dbReference>
<gene>
    <name evidence="8" type="ORF">GQE98_17140</name>
</gene>
<organism evidence="8 9">
    <name type="scientific">Sneathiella litorea</name>
    <dbReference type="NCBI Taxonomy" id="2606216"/>
    <lineage>
        <taxon>Bacteria</taxon>
        <taxon>Pseudomonadati</taxon>
        <taxon>Pseudomonadota</taxon>
        <taxon>Alphaproteobacteria</taxon>
        <taxon>Sneathiellales</taxon>
        <taxon>Sneathiellaceae</taxon>
        <taxon>Sneathiella</taxon>
    </lineage>
</organism>
<reference evidence="8 9" key="1">
    <citation type="submission" date="2019-12" db="EMBL/GenBank/DDBJ databases">
        <title>Snethiella sp. nov. sp. isolated from sea sand.</title>
        <authorList>
            <person name="Kim J."/>
            <person name="Jeong S.E."/>
            <person name="Jung H.S."/>
            <person name="Jeon C.O."/>
        </authorList>
    </citation>
    <scope>NUCLEOTIDE SEQUENCE [LARGE SCALE GENOMIC DNA]</scope>
    <source>
        <strain evidence="8 9">DP05</strain>
    </source>
</reference>
<protein>
    <recommendedName>
        <fullName evidence="5">3-methylmercaptopropionyl-CoA ligase</fullName>
        <ecNumber evidence="4">6.2.1.44</ecNumber>
    </recommendedName>
</protein>
<evidence type="ECO:0000256" key="5">
    <source>
        <dbReference type="ARBA" id="ARBA00067668"/>
    </source>
</evidence>
<dbReference type="RefSeq" id="WP_161317038.1">
    <property type="nucleotide sequence ID" value="NZ_WTUW01000009.1"/>
</dbReference>
<keyword evidence="9" id="KW-1185">Reference proteome</keyword>
<dbReference type="Pfam" id="PF00501">
    <property type="entry name" value="AMP-binding"/>
    <property type="match status" value="1"/>
</dbReference>
<dbReference type="InterPro" id="IPR025110">
    <property type="entry name" value="AMP-bd_C"/>
</dbReference>
<proteinExistence type="inferred from homology"/>
<evidence type="ECO:0000256" key="1">
    <source>
        <dbReference type="ARBA" id="ARBA00006432"/>
    </source>
</evidence>
<evidence type="ECO:0000313" key="9">
    <source>
        <dbReference type="Proteomes" id="UP000476030"/>
    </source>
</evidence>
<dbReference type="Gene3D" id="3.40.50.12780">
    <property type="entry name" value="N-terminal domain of ligase-like"/>
    <property type="match status" value="1"/>
</dbReference>
<comment type="caution">
    <text evidence="8">The sequence shown here is derived from an EMBL/GenBank/DDBJ whole genome shotgun (WGS) entry which is preliminary data.</text>
</comment>
<name>A0A6L8WBD4_9PROT</name>
<evidence type="ECO:0000259" key="7">
    <source>
        <dbReference type="Pfam" id="PF13193"/>
    </source>
</evidence>
<dbReference type="GO" id="GO:0016877">
    <property type="term" value="F:ligase activity, forming carbon-sulfur bonds"/>
    <property type="evidence" value="ECO:0007669"/>
    <property type="project" value="UniProtKB-ARBA"/>
</dbReference>
<accession>A0A6L8WBD4</accession>
<comment type="catalytic activity">
    <reaction evidence="3">
        <text>3-(methylsulfanyl)propanoate + ATP + CoA = 3-(methylsulfanyl)propanoyl-CoA + AMP + diphosphate</text>
        <dbReference type="Rhea" id="RHEA:43052"/>
        <dbReference type="ChEBI" id="CHEBI:30616"/>
        <dbReference type="ChEBI" id="CHEBI:33019"/>
        <dbReference type="ChEBI" id="CHEBI:49016"/>
        <dbReference type="ChEBI" id="CHEBI:57287"/>
        <dbReference type="ChEBI" id="CHEBI:82815"/>
        <dbReference type="ChEBI" id="CHEBI:456215"/>
        <dbReference type="EC" id="6.2.1.44"/>
    </reaction>
    <physiologicalReaction direction="left-to-right" evidence="3">
        <dbReference type="Rhea" id="RHEA:43053"/>
    </physiologicalReaction>
</comment>
<dbReference type="InterPro" id="IPR045851">
    <property type="entry name" value="AMP-bd_C_sf"/>
</dbReference>
<dbReference type="PANTHER" id="PTHR43767:SF7">
    <property type="entry name" value="MEDIUM_LONG-CHAIN-FATTY-ACID--COA LIGASE FADD8"/>
    <property type="match status" value="1"/>
</dbReference>
<dbReference type="SUPFAM" id="SSF56801">
    <property type="entry name" value="Acetyl-CoA synthetase-like"/>
    <property type="match status" value="1"/>
</dbReference>
<evidence type="ECO:0000313" key="8">
    <source>
        <dbReference type="EMBL" id="MZR32368.1"/>
    </source>
</evidence>
<dbReference type="AlphaFoldDB" id="A0A6L8WBD4"/>
<evidence type="ECO:0000256" key="3">
    <source>
        <dbReference type="ARBA" id="ARBA00051915"/>
    </source>
</evidence>
<feature type="domain" description="AMP-binding enzyme C-terminal" evidence="7">
    <location>
        <begin position="423"/>
        <end position="498"/>
    </location>
</feature>
<dbReference type="FunFam" id="3.30.300.30:FF:000008">
    <property type="entry name" value="2,3-dihydroxybenzoate-AMP ligase"/>
    <property type="match status" value="1"/>
</dbReference>
<dbReference type="InterPro" id="IPR050237">
    <property type="entry name" value="ATP-dep_AMP-bd_enzyme"/>
</dbReference>
<feature type="domain" description="AMP-dependent synthetase/ligase" evidence="6">
    <location>
        <begin position="8"/>
        <end position="373"/>
    </location>
</feature>